<proteinExistence type="predicted"/>
<dbReference type="AlphaFoldDB" id="A0A3N1XEX7"/>
<feature type="transmembrane region" description="Helical" evidence="1">
    <location>
        <begin position="70"/>
        <end position="94"/>
    </location>
</feature>
<keyword evidence="3" id="KW-1185">Reference proteome</keyword>
<keyword evidence="1" id="KW-0472">Membrane</keyword>
<name>A0A3N1XEX7_9FIRM</name>
<dbReference type="Pfam" id="PF06961">
    <property type="entry name" value="DUF1294"/>
    <property type="match status" value="1"/>
</dbReference>
<dbReference type="EMBL" id="RJVG01000011">
    <property type="protein sequence ID" value="ROR25273.1"/>
    <property type="molecule type" value="Genomic_DNA"/>
</dbReference>
<protein>
    <submittedName>
        <fullName evidence="2">Uncharacterized membrane protein YsdA (DUF1294 family)</fullName>
    </submittedName>
</protein>
<sequence>MGGMFYILISYIIIINCIGFAIMGYDKQRAKRHEWRVKERTIFAIGYFGGCLGILLGMSTFRHKTKHKKFVYGIPFILFLQLLIIAIIFHSKYINPNTYKLLKK</sequence>
<keyword evidence="1" id="KW-0812">Transmembrane</keyword>
<accession>A0A3N1XEX7</accession>
<feature type="transmembrane region" description="Helical" evidence="1">
    <location>
        <begin position="37"/>
        <end position="58"/>
    </location>
</feature>
<reference evidence="2 3" key="1">
    <citation type="submission" date="2018-11" db="EMBL/GenBank/DDBJ databases">
        <title>Genomic Encyclopedia of Type Strains, Phase IV (KMG-IV): sequencing the most valuable type-strain genomes for metagenomic binning, comparative biology and taxonomic classification.</title>
        <authorList>
            <person name="Goeker M."/>
        </authorList>
    </citation>
    <scope>NUCLEOTIDE SEQUENCE [LARGE SCALE GENOMIC DNA]</scope>
    <source>
        <strain evidence="2 3">DSM 26537</strain>
    </source>
</reference>
<evidence type="ECO:0000313" key="3">
    <source>
        <dbReference type="Proteomes" id="UP000273083"/>
    </source>
</evidence>
<organism evidence="2 3">
    <name type="scientific">Mobilisporobacter senegalensis</name>
    <dbReference type="NCBI Taxonomy" id="1329262"/>
    <lineage>
        <taxon>Bacteria</taxon>
        <taxon>Bacillati</taxon>
        <taxon>Bacillota</taxon>
        <taxon>Clostridia</taxon>
        <taxon>Lachnospirales</taxon>
        <taxon>Lachnospiraceae</taxon>
        <taxon>Mobilisporobacter</taxon>
    </lineage>
</organism>
<gene>
    <name evidence="2" type="ORF">EDD66_11135</name>
</gene>
<keyword evidence="1" id="KW-1133">Transmembrane helix</keyword>
<feature type="transmembrane region" description="Helical" evidence="1">
    <location>
        <begin position="6"/>
        <end position="25"/>
    </location>
</feature>
<dbReference type="Proteomes" id="UP000273083">
    <property type="component" value="Unassembled WGS sequence"/>
</dbReference>
<comment type="caution">
    <text evidence="2">The sequence shown here is derived from an EMBL/GenBank/DDBJ whole genome shotgun (WGS) entry which is preliminary data.</text>
</comment>
<dbReference type="InterPro" id="IPR010718">
    <property type="entry name" value="DUF1294"/>
</dbReference>
<dbReference type="RefSeq" id="WP_330511332.1">
    <property type="nucleotide sequence ID" value="NZ_RJVG01000011.1"/>
</dbReference>
<evidence type="ECO:0000313" key="2">
    <source>
        <dbReference type="EMBL" id="ROR25273.1"/>
    </source>
</evidence>
<evidence type="ECO:0000256" key="1">
    <source>
        <dbReference type="SAM" id="Phobius"/>
    </source>
</evidence>